<dbReference type="Proteomes" id="UP000298471">
    <property type="component" value="Unassembled WGS sequence"/>
</dbReference>
<dbReference type="AlphaFoldDB" id="A0A4Z0QAL5"/>
<protein>
    <submittedName>
        <fullName evidence="2">Uncharacterized protein</fullName>
    </submittedName>
</protein>
<evidence type="ECO:0000313" key="2">
    <source>
        <dbReference type="EMBL" id="TGE26183.1"/>
    </source>
</evidence>
<dbReference type="RefSeq" id="WP_135396046.1">
    <property type="nucleotide sequence ID" value="NZ_SRMB01000003.1"/>
</dbReference>
<feature type="transmembrane region" description="Helical" evidence="1">
    <location>
        <begin position="152"/>
        <end position="170"/>
    </location>
</feature>
<reference evidence="2 3" key="1">
    <citation type="submission" date="2019-04" db="EMBL/GenBank/DDBJ databases">
        <authorList>
            <person name="Feng G."/>
            <person name="Zhang J."/>
            <person name="Zhu H."/>
        </authorList>
    </citation>
    <scope>NUCLEOTIDE SEQUENCE [LARGE SCALE GENOMIC DNA]</scope>
    <source>
        <strain evidence="2 3">9PBR-1</strain>
    </source>
</reference>
<accession>A0A4Z0QAL5</accession>
<feature type="transmembrane region" description="Helical" evidence="1">
    <location>
        <begin position="56"/>
        <end position="77"/>
    </location>
</feature>
<keyword evidence="1" id="KW-0812">Transmembrane</keyword>
<dbReference type="OrthoDB" id="1442756at2"/>
<dbReference type="EMBL" id="SRMB01000003">
    <property type="protein sequence ID" value="TGE26183.1"/>
    <property type="molecule type" value="Genomic_DNA"/>
</dbReference>
<comment type="caution">
    <text evidence="2">The sequence shown here is derived from an EMBL/GenBank/DDBJ whole genome shotgun (WGS) entry which is preliminary data.</text>
</comment>
<feature type="transmembrane region" description="Helical" evidence="1">
    <location>
        <begin position="83"/>
        <end position="105"/>
    </location>
</feature>
<evidence type="ECO:0000313" key="3">
    <source>
        <dbReference type="Proteomes" id="UP000298471"/>
    </source>
</evidence>
<keyword evidence="1" id="KW-0472">Membrane</keyword>
<proteinExistence type="predicted"/>
<evidence type="ECO:0000256" key="1">
    <source>
        <dbReference type="SAM" id="Phobius"/>
    </source>
</evidence>
<name>A0A4Z0QAL5_9BACT</name>
<feature type="transmembrane region" description="Helical" evidence="1">
    <location>
        <begin position="117"/>
        <end position="140"/>
    </location>
</feature>
<organism evidence="2 3">
    <name type="scientific">Hymenobacter metallicola</name>
    <dbReference type="NCBI Taxonomy" id="2563114"/>
    <lineage>
        <taxon>Bacteria</taxon>
        <taxon>Pseudomonadati</taxon>
        <taxon>Bacteroidota</taxon>
        <taxon>Cytophagia</taxon>
        <taxon>Cytophagales</taxon>
        <taxon>Hymenobacteraceae</taxon>
        <taxon>Hymenobacter</taxon>
    </lineage>
</organism>
<keyword evidence="3" id="KW-1185">Reference proteome</keyword>
<gene>
    <name evidence="2" type="ORF">E5K02_15325</name>
</gene>
<feature type="transmembrane region" description="Helical" evidence="1">
    <location>
        <begin position="26"/>
        <end position="44"/>
    </location>
</feature>
<keyword evidence="1" id="KW-1133">Transmembrane helix</keyword>
<sequence>MESSLILGLLFFFGSAMNDVMLRAKHWQVFLYILPILILANITIVDSPLLSNSMSALAYGCYFTWFALLGNRLFLLLPRNVDFSLTWFLVDTVVVIATFAATVILTDDRSFQGEGLMALPVFYVFFAAGHTFWFLAATLVAVEKRRRPEFGFYFGTLLLFLFWPIGVWFIQPRLNKVWKEQE</sequence>